<evidence type="ECO:0000256" key="1">
    <source>
        <dbReference type="SAM" id="Phobius"/>
    </source>
</evidence>
<gene>
    <name evidence="2" type="ORF">I5282_01300</name>
</gene>
<organism evidence="2 3">
    <name type="scientific">Legionella bononiensis</name>
    <dbReference type="NCBI Taxonomy" id="2793102"/>
    <lineage>
        <taxon>Bacteria</taxon>
        <taxon>Pseudomonadati</taxon>
        <taxon>Pseudomonadota</taxon>
        <taxon>Gammaproteobacteria</taxon>
        <taxon>Legionellales</taxon>
        <taxon>Legionellaceae</taxon>
        <taxon>Legionella</taxon>
    </lineage>
</organism>
<keyword evidence="3" id="KW-1185">Reference proteome</keyword>
<sequence length="245" mass="28615">MKKTLFTQYEQQMKPARKQLKQDIDSLYHQIDQDTALLFLIYFCALGVGMTEYVSTWINHAGKRCQETGYQELGQSLIQHAREEAGHELLMHHDTLALTAFINSRYQLHLDANVFLSQTLTQGVLNYKALHEQCINSDTPYGQIAIEYEIEKISIRHGPKLLFKNIKHYGFGLIKCLSFIRSHVNLDILHTQHNKTMLTDFLERHPETLPTLIEYGTHSLHYYSEYLHNCWQLADEHKKLLKTVN</sequence>
<dbReference type="Gene3D" id="1.20.910.10">
    <property type="entry name" value="Heme oxygenase-like"/>
    <property type="match status" value="1"/>
</dbReference>
<dbReference type="SUPFAM" id="SSF48613">
    <property type="entry name" value="Heme oxygenase-like"/>
    <property type="match status" value="1"/>
</dbReference>
<name>A0ABS1W774_9GAMM</name>
<accession>A0ABS1W774</accession>
<dbReference type="EMBL" id="JADWVN010000004">
    <property type="protein sequence ID" value="MBL7525205.1"/>
    <property type="molecule type" value="Genomic_DNA"/>
</dbReference>
<evidence type="ECO:0000313" key="3">
    <source>
        <dbReference type="Proteomes" id="UP000809910"/>
    </source>
</evidence>
<comment type="caution">
    <text evidence="2">The sequence shown here is derived from an EMBL/GenBank/DDBJ whole genome shotgun (WGS) entry which is preliminary data.</text>
</comment>
<keyword evidence="1" id="KW-1133">Transmembrane helix</keyword>
<feature type="transmembrane region" description="Helical" evidence="1">
    <location>
        <begin position="36"/>
        <end position="54"/>
    </location>
</feature>
<keyword evidence="1" id="KW-0812">Transmembrane</keyword>
<dbReference type="RefSeq" id="WP_203112538.1">
    <property type="nucleotide sequence ID" value="NZ_JADOBG010000022.1"/>
</dbReference>
<proteinExistence type="predicted"/>
<reference evidence="2 3" key="1">
    <citation type="submission" date="2020-12" db="EMBL/GenBank/DDBJ databases">
        <title>WGS of Legionella: environmental sample.</title>
        <authorList>
            <person name="Cristino S."/>
            <person name="Girolamini L."/>
            <person name="Salaris S."/>
            <person name="Pascale M.R."/>
            <person name="Mazzotta M."/>
            <person name="Orsini M."/>
            <person name="Grottola A."/>
        </authorList>
    </citation>
    <scope>NUCLEOTIDE SEQUENCE [LARGE SCALE GENOMIC DNA]</scope>
    <source>
        <strain evidence="2 3">30cs62</strain>
    </source>
</reference>
<evidence type="ECO:0000313" key="2">
    <source>
        <dbReference type="EMBL" id="MBL7525205.1"/>
    </source>
</evidence>
<keyword evidence="1" id="KW-0472">Membrane</keyword>
<dbReference type="InterPro" id="IPR016084">
    <property type="entry name" value="Haem_Oase-like_multi-hlx"/>
</dbReference>
<protein>
    <submittedName>
        <fullName evidence="2">Uncharacterized protein</fullName>
    </submittedName>
</protein>
<dbReference type="Proteomes" id="UP000809910">
    <property type="component" value="Unassembled WGS sequence"/>
</dbReference>